<name>A0A975ESS4_9RHOB</name>
<dbReference type="EMBL" id="CP060010">
    <property type="protein sequence ID" value="QTN36441.1"/>
    <property type="molecule type" value="Genomic_DNA"/>
</dbReference>
<evidence type="ECO:0000313" key="3">
    <source>
        <dbReference type="Proteomes" id="UP000665026"/>
    </source>
</evidence>
<evidence type="ECO:0000313" key="2">
    <source>
        <dbReference type="EMBL" id="QTN36441.1"/>
    </source>
</evidence>
<evidence type="ECO:0000256" key="1">
    <source>
        <dbReference type="SAM" id="SignalP"/>
    </source>
</evidence>
<dbReference type="KEGG" id="cact:HZ995_02675"/>
<dbReference type="RefSeq" id="WP_209357140.1">
    <property type="nucleotide sequence ID" value="NZ_CP060010.1"/>
</dbReference>
<dbReference type="AlphaFoldDB" id="A0A975ESS4"/>
<keyword evidence="1" id="KW-0732">Signal</keyword>
<feature type="signal peptide" evidence="1">
    <location>
        <begin position="1"/>
        <end position="18"/>
    </location>
</feature>
<dbReference type="Proteomes" id="UP000665026">
    <property type="component" value="Chromosome"/>
</dbReference>
<organism evidence="2 3">
    <name type="scientific">Cognatishimia activa</name>
    <dbReference type="NCBI Taxonomy" id="1715691"/>
    <lineage>
        <taxon>Bacteria</taxon>
        <taxon>Pseudomonadati</taxon>
        <taxon>Pseudomonadota</taxon>
        <taxon>Alphaproteobacteria</taxon>
        <taxon>Rhodobacterales</taxon>
        <taxon>Paracoccaceae</taxon>
        <taxon>Cognatishimia</taxon>
    </lineage>
</organism>
<proteinExistence type="predicted"/>
<reference evidence="2" key="1">
    <citation type="submission" date="2020-07" db="EMBL/GenBank/DDBJ databases">
        <title>Genome sequences of bacteria associated with the marine, planktonic diatom Thalassiosira profunda strain ECT2AJA-044.</title>
        <authorList>
            <person name="Gargas C.B."/>
            <person name="Roberts W.R."/>
            <person name="Alverson A.J."/>
        </authorList>
    </citation>
    <scope>NUCLEOTIDE SEQUENCE</scope>
    <source>
        <strain evidence="2">ECT2AJA-044</strain>
    </source>
</reference>
<sequence>MRIFVTITAALFPLLTLAETPLSPDAFDRYTRGKTLYYSSDGNRYGAEEYFDQRRVRWSFLDGQCKEGTWYASGKDICFVYEDNPEPQCWQFFLEPGGLSATFSGDSADTTLYEITGADEEMLCLGPEVGV</sequence>
<evidence type="ECO:0008006" key="4">
    <source>
        <dbReference type="Google" id="ProtNLM"/>
    </source>
</evidence>
<accession>A0A975ESS4</accession>
<feature type="chain" id="PRO_5036708958" description="Integral membrane protein" evidence="1">
    <location>
        <begin position="19"/>
        <end position="131"/>
    </location>
</feature>
<protein>
    <recommendedName>
        <fullName evidence="4">Integral membrane protein</fullName>
    </recommendedName>
</protein>
<gene>
    <name evidence="2" type="ORF">HZ995_02675</name>
</gene>